<dbReference type="EMBL" id="JAPVOI010000004">
    <property type="protein sequence ID" value="MCZ4091700.1"/>
    <property type="molecule type" value="Genomic_DNA"/>
</dbReference>
<sequence>MPLDVVAKKIAVKPERVENWILGDDRPTFRQAQSLSAALHIPFGYLFLKEPPEEKLPIPDLRTVGSDPASRLDSNFRTLLSDVLFKRDWFKEFVGEYDGKEVEFVGKFGLDDDPKEIAADIRVTLYGEAGEPETPNWEKHLRVLITKAEEAGIWVMRNGVVGSNTHRPLAVSQFRGFAISDPVVPLIFINGKDAPAAQIFTLAHELAHIWLGRAAFPM</sequence>
<keyword evidence="3" id="KW-1185">Reference proteome</keyword>
<name>A0ABT4KIA1_9HYPH</name>
<dbReference type="InterPro" id="IPR052345">
    <property type="entry name" value="Rad_response_metalloprotease"/>
</dbReference>
<dbReference type="Pfam" id="PF06114">
    <property type="entry name" value="Peptidase_M78"/>
    <property type="match status" value="1"/>
</dbReference>
<proteinExistence type="predicted"/>
<comment type="caution">
    <text evidence="2">The sequence shown here is derived from an EMBL/GenBank/DDBJ whole genome shotgun (WGS) entry which is preliminary data.</text>
</comment>
<reference evidence="2" key="1">
    <citation type="submission" date="2022-10" db="EMBL/GenBank/DDBJ databases">
        <title>Whole genome sequencing of three plant growth promoting bacteria isolated from Vachellia tortilis subsp. raddiana in Morocco.</title>
        <authorList>
            <person name="Hnini M."/>
            <person name="Zouagui R."/>
            <person name="Zouagui H."/>
            <person name="Chemao Elfihri M.-W."/>
            <person name="Ibrahimi A."/>
            <person name="Sbabou L."/>
            <person name="Aurag J."/>
        </authorList>
    </citation>
    <scope>NUCLEOTIDE SEQUENCE</scope>
    <source>
        <strain evidence="2">LMR678</strain>
    </source>
</reference>
<dbReference type="Gene3D" id="1.10.10.2910">
    <property type="match status" value="1"/>
</dbReference>
<organism evidence="2 3">
    <name type="scientific">Sinorhizobium psoraleae</name>
    <dbReference type="NCBI Taxonomy" id="520838"/>
    <lineage>
        <taxon>Bacteria</taxon>
        <taxon>Pseudomonadati</taxon>
        <taxon>Pseudomonadota</taxon>
        <taxon>Alphaproteobacteria</taxon>
        <taxon>Hyphomicrobiales</taxon>
        <taxon>Rhizobiaceae</taxon>
        <taxon>Sinorhizobium/Ensifer group</taxon>
        <taxon>Sinorhizobium</taxon>
    </lineage>
</organism>
<evidence type="ECO:0000259" key="1">
    <source>
        <dbReference type="Pfam" id="PF06114"/>
    </source>
</evidence>
<dbReference type="InterPro" id="IPR010359">
    <property type="entry name" value="IrrE_HExxH"/>
</dbReference>
<protein>
    <submittedName>
        <fullName evidence="2">ImmA/IrrE family metallo-endopeptidase</fullName>
    </submittedName>
</protein>
<evidence type="ECO:0000313" key="2">
    <source>
        <dbReference type="EMBL" id="MCZ4091700.1"/>
    </source>
</evidence>
<evidence type="ECO:0000313" key="3">
    <source>
        <dbReference type="Proteomes" id="UP001079430"/>
    </source>
</evidence>
<dbReference type="RefSeq" id="WP_269281855.1">
    <property type="nucleotide sequence ID" value="NZ_JAPVOI010000004.1"/>
</dbReference>
<dbReference type="PANTHER" id="PTHR43236">
    <property type="entry name" value="ANTITOXIN HIGA1"/>
    <property type="match status" value="1"/>
</dbReference>
<dbReference type="Proteomes" id="UP001079430">
    <property type="component" value="Unassembled WGS sequence"/>
</dbReference>
<accession>A0ABT4KIA1</accession>
<dbReference type="PANTHER" id="PTHR43236:SF2">
    <property type="entry name" value="BLL0069 PROTEIN"/>
    <property type="match status" value="1"/>
</dbReference>
<feature type="domain" description="IrrE N-terminal-like" evidence="1">
    <location>
        <begin position="148"/>
        <end position="213"/>
    </location>
</feature>
<gene>
    <name evidence="2" type="ORF">O3W52_16960</name>
</gene>